<dbReference type="InterPro" id="IPR008949">
    <property type="entry name" value="Isoprenoid_synthase_dom_sf"/>
</dbReference>
<gene>
    <name evidence="6" type="ORF">G3256_18620</name>
</gene>
<dbReference type="SFLD" id="SFLDG01212">
    <property type="entry name" value="Phytoene_synthase_like"/>
    <property type="match status" value="1"/>
</dbReference>
<proteinExistence type="inferred from homology"/>
<dbReference type="GO" id="GO:0004311">
    <property type="term" value="F:geranylgeranyl diphosphate synthase activity"/>
    <property type="evidence" value="ECO:0007669"/>
    <property type="project" value="InterPro"/>
</dbReference>
<geneLocation type="plasmid" evidence="6 7">
    <name>p1</name>
</geneLocation>
<evidence type="ECO:0000256" key="1">
    <source>
        <dbReference type="ARBA" id="ARBA00004684"/>
    </source>
</evidence>
<dbReference type="Gene3D" id="1.10.600.10">
    <property type="entry name" value="Farnesyl Diphosphate Synthase"/>
    <property type="match status" value="1"/>
</dbReference>
<comment type="pathway">
    <text evidence="1">Carotenoid biosynthesis; phytoene biosynthesis.</text>
</comment>
<dbReference type="Pfam" id="PF00494">
    <property type="entry name" value="SQS_PSY"/>
    <property type="match status" value="1"/>
</dbReference>
<evidence type="ECO:0000256" key="3">
    <source>
        <dbReference type="ARBA" id="ARBA00022679"/>
    </source>
</evidence>
<dbReference type="AlphaFoldDB" id="A0A858T0A2"/>
<dbReference type="KEGG" id="rpon:G3256_18620"/>
<dbReference type="FunFam" id="1.10.600.10:FF:000020">
    <property type="entry name" value="Phytoene synthase"/>
    <property type="match status" value="1"/>
</dbReference>
<dbReference type="InterPro" id="IPR002060">
    <property type="entry name" value="Squ/phyt_synthse"/>
</dbReference>
<dbReference type="EMBL" id="CP048789">
    <property type="protein sequence ID" value="QJF53303.1"/>
    <property type="molecule type" value="Genomic_DNA"/>
</dbReference>
<evidence type="ECO:0000256" key="2">
    <source>
        <dbReference type="ARBA" id="ARBA00006251"/>
    </source>
</evidence>
<keyword evidence="3" id="KW-0808">Transferase</keyword>
<dbReference type="InterPro" id="IPR019845">
    <property type="entry name" value="Squalene/phytoene_synthase_CS"/>
</dbReference>
<comment type="similarity">
    <text evidence="2">Belongs to the phytoene/squalene synthase family.</text>
</comment>
<evidence type="ECO:0000256" key="4">
    <source>
        <dbReference type="ARBA" id="ARBA00022746"/>
    </source>
</evidence>
<comment type="cofactor">
    <cofactor evidence="5">
        <name>ATP</name>
        <dbReference type="ChEBI" id="CHEBI:30616"/>
    </cofactor>
</comment>
<evidence type="ECO:0000313" key="7">
    <source>
        <dbReference type="Proteomes" id="UP000503308"/>
    </source>
</evidence>
<dbReference type="GO" id="GO:0051996">
    <property type="term" value="F:squalene synthase [NAD(P)H] activity"/>
    <property type="evidence" value="ECO:0007669"/>
    <property type="project" value="InterPro"/>
</dbReference>
<dbReference type="SFLD" id="SFLDG01018">
    <property type="entry name" value="Squalene/Phytoene_Synthase_Lik"/>
    <property type="match status" value="1"/>
</dbReference>
<protein>
    <submittedName>
        <fullName evidence="6">Phytoene/squalene synthase family protein</fullName>
    </submittedName>
</protein>
<dbReference type="InterPro" id="IPR033904">
    <property type="entry name" value="Trans_IPPS_HH"/>
</dbReference>
<evidence type="ECO:0000256" key="5">
    <source>
        <dbReference type="ARBA" id="ARBA00053028"/>
    </source>
</evidence>
<dbReference type="CDD" id="cd00683">
    <property type="entry name" value="Trans_IPPS_HH"/>
    <property type="match status" value="1"/>
</dbReference>
<dbReference type="SUPFAM" id="SSF48576">
    <property type="entry name" value="Terpenoid synthases"/>
    <property type="match status" value="1"/>
</dbReference>
<dbReference type="PROSITE" id="PS01045">
    <property type="entry name" value="SQUALEN_PHYTOEN_SYN_2"/>
    <property type="match status" value="1"/>
</dbReference>
<dbReference type="InterPro" id="IPR044843">
    <property type="entry name" value="Trans_IPPS_bact-type"/>
</dbReference>
<organism evidence="6 7">
    <name type="scientific">Roseobacter ponti</name>
    <dbReference type="NCBI Taxonomy" id="1891787"/>
    <lineage>
        <taxon>Bacteria</taxon>
        <taxon>Pseudomonadati</taxon>
        <taxon>Pseudomonadota</taxon>
        <taxon>Alphaproteobacteria</taxon>
        <taxon>Rhodobacterales</taxon>
        <taxon>Roseobacteraceae</taxon>
        <taxon>Roseobacter</taxon>
    </lineage>
</organism>
<accession>A0A858T0A2</accession>
<keyword evidence="4" id="KW-0125">Carotenoid biosynthesis</keyword>
<dbReference type="GO" id="GO:0016117">
    <property type="term" value="P:carotenoid biosynthetic process"/>
    <property type="evidence" value="ECO:0007669"/>
    <property type="project" value="UniProtKB-KW"/>
</dbReference>
<dbReference type="NCBIfam" id="NF045921">
    <property type="entry name" value="PhytnSynCrtBRhod"/>
    <property type="match status" value="1"/>
</dbReference>
<dbReference type="SFLD" id="SFLDS00005">
    <property type="entry name" value="Isoprenoid_Synthase_Type_I"/>
    <property type="match status" value="1"/>
</dbReference>
<dbReference type="PANTHER" id="PTHR31480">
    <property type="entry name" value="BIFUNCTIONAL LYCOPENE CYCLASE/PHYTOENE SYNTHASE"/>
    <property type="match status" value="1"/>
</dbReference>
<keyword evidence="6" id="KW-0614">Plasmid</keyword>
<keyword evidence="7" id="KW-1185">Reference proteome</keyword>
<dbReference type="RefSeq" id="WP_169642516.1">
    <property type="nucleotide sequence ID" value="NZ_CP048789.1"/>
</dbReference>
<dbReference type="Proteomes" id="UP000503308">
    <property type="component" value="Plasmid p1"/>
</dbReference>
<evidence type="ECO:0000313" key="6">
    <source>
        <dbReference type="EMBL" id="QJF53303.1"/>
    </source>
</evidence>
<name>A0A858T0A2_9RHOB</name>
<dbReference type="PROSITE" id="PS01044">
    <property type="entry name" value="SQUALEN_PHYTOEN_SYN_1"/>
    <property type="match status" value="1"/>
</dbReference>
<reference evidence="6 7" key="1">
    <citation type="submission" date="2020-02" db="EMBL/GenBank/DDBJ databases">
        <title>Genome sequence of Roseobacter ponti.</title>
        <authorList>
            <person name="Hollensteiner J."/>
            <person name="Schneider D."/>
            <person name="Poehlein A."/>
            <person name="Daniel R."/>
        </authorList>
    </citation>
    <scope>NUCLEOTIDE SEQUENCE [LARGE SCALE GENOMIC DNA]</scope>
    <source>
        <strain evidence="6 7">DSM 106830</strain>
        <plasmid evidence="6 7">p1</plasmid>
    </source>
</reference>
<sequence>MIAPADLEHCREAIRHGSLSFHAASKLLPAKVRDPALALYAFCRLADDEVDLKAEKAEAVLRLRDRLDAVYAGRPQNAAPDRAFAALVDDFEMPRALPDALLEGLAWDAEARRYKTLSGVRDYSARVASAVGAMMCVLMGVRDADALARACDLGVAMQLTNIARDVGEDALEGRIYLPLDWLEEAGIDPDAHCTDPDASEAVRAMVRRLVMEANRLYMRSEAGVGALPLSCRPGIYGARFIYAGIGSRLRSMKYDSISARARTNKWQKIGWLGQSLLLSGATVVMPRSAVLYARPLEEVQFLVDAAARGVPQTTRSDALISVLATLEQHRQDQRAHLTGQRAGVT</sequence>